<name>A0A078B4W4_STYLE</name>
<feature type="compositionally biased region" description="Polar residues" evidence="2">
    <location>
        <begin position="80"/>
        <end position="90"/>
    </location>
</feature>
<dbReference type="SUPFAM" id="SSF51045">
    <property type="entry name" value="WW domain"/>
    <property type="match status" value="1"/>
</dbReference>
<dbReference type="SUPFAM" id="SSF54928">
    <property type="entry name" value="RNA-binding domain, RBD"/>
    <property type="match status" value="2"/>
</dbReference>
<feature type="region of interest" description="Disordered" evidence="2">
    <location>
        <begin position="225"/>
        <end position="341"/>
    </location>
</feature>
<feature type="compositionally biased region" description="Low complexity" evidence="2">
    <location>
        <begin position="69"/>
        <end position="79"/>
    </location>
</feature>
<keyword evidence="6" id="KW-1185">Reference proteome</keyword>
<feature type="compositionally biased region" description="Low complexity" evidence="2">
    <location>
        <begin position="232"/>
        <end position="250"/>
    </location>
</feature>
<dbReference type="OrthoDB" id="347939at2759"/>
<sequence>MENQRNRNNRDQVVHTSNNYRKTPSVDFKRSDNGYSNGSSYKSKDHSNSAYKKDTTNSIKTPNLNIPQNSSNGINGSSIHLQDSTKSNANEMILPPLPEKPKSKIYSPSGKSVKIIRKENYQDSQTKSGNEFKSSLTIISQQGSTQTYTSQSSQNTKSSSIEDLKRRIIKITSSNNKRVENNKSQRDIHSTYESKDNLSQSNLKEEEVPIIKDIVVPIVKDNQVIAGPTKPSNNQERNSQSSQQQQQKQISKAEERKNKKRNEDNTKVMPQNDNQVKNKATVITQGDKKKNNANKNKRSRSRSLDKRNKTQNGQSNQRESKLDNISHKDQKNTERVTKSGSNLNSEKFQLAKARELIKLKGKIEVDQEVKIITGEPKQKEDALKEKEILRKASKKGAKIDVRLFVGQVPKTWDDSKVMSYFKRMGSILEAKIIRDKNDNSHKGCAFLRCVNFHEAEFILKVHKVSKKHSNKSKDQQASRTRQRSRSNRRNNRNNRKSKSPIDKTIKRENSQRSARSSSSYSDDSSSSDDDSSYFDEKSNKIMNKLQVRYADGELERLGIVNLEKTEQSKLYICHISKDRQTHEINKLFAIFGDIEELYMFRDSDESFKGSCFIKFSMRKQAIKSILKLNQKSQQDPYLKSFPGFIEENQVLEVRFADKKRKDNIPLSLIPPSLLGFNSQDPNSIMGKLDILSQQQMLNMMMIMPQNMNASLNSHTMNQPTSSSNSSGNNKNSKSTASFAGISQIPTNQLASHQSMLHPTVTSSLPNQLINPIEYQQKMINMMSGHSPIDAMQFGMNFFQMIPTKPGKRTFLECISIDGKTYYFDMQRNLSQWEKPKNTSQQDQDVVIMSTKEVQELYQNYLALQFSYGMPLTTGLNPVLGQKMFGMPLGMSTSPFMDATLKQTDQAMNSCNDIFGQQLSQNDNSIGAINGNNNVDQLDPSNTNNAVGQGQYKQGPAGANLFIFHLPNEWTDVDLYVFFDAFKLGNIVSVRIMTDKETGRSKGFGKIQSMLTNNRFLINGKQALGKRLKVELKKGGMHLPPQGLNATQFQQMQGNKQMVKTEQPTNQQQICSNSGENNDKYSSKNLNNMIYEAINVQGMDNAFYQS</sequence>
<dbReference type="InterPro" id="IPR035979">
    <property type="entry name" value="RBD_domain_sf"/>
</dbReference>
<feature type="compositionally biased region" description="Basic and acidic residues" evidence="2">
    <location>
        <begin position="1"/>
        <end position="13"/>
    </location>
</feature>
<dbReference type="PANTHER" id="PTHR15241:SF386">
    <property type="entry name" value="RNA-BINDING REGION RNP-1 DOMAIN-CONTAINING PROTEIN-RELATED"/>
    <property type="match status" value="1"/>
</dbReference>
<accession>A0A078B4W4</accession>
<dbReference type="InParanoid" id="A0A078B4W4"/>
<feature type="compositionally biased region" description="Polar residues" evidence="2">
    <location>
        <begin position="56"/>
        <end position="68"/>
    </location>
</feature>
<feature type="domain" description="RRM" evidence="4">
    <location>
        <begin position="958"/>
        <end position="1034"/>
    </location>
</feature>
<dbReference type="GO" id="GO:0003723">
    <property type="term" value="F:RNA binding"/>
    <property type="evidence" value="ECO:0007669"/>
    <property type="project" value="UniProtKB-UniRule"/>
</dbReference>
<evidence type="ECO:0000313" key="6">
    <source>
        <dbReference type="Proteomes" id="UP000039865"/>
    </source>
</evidence>
<feature type="compositionally biased region" description="Basic and acidic residues" evidence="2">
    <location>
        <begin position="499"/>
        <end position="510"/>
    </location>
</feature>
<dbReference type="InterPro" id="IPR000504">
    <property type="entry name" value="RRM_dom"/>
</dbReference>
<feature type="compositionally biased region" description="Polar residues" evidence="2">
    <location>
        <begin position="710"/>
        <end position="720"/>
    </location>
</feature>
<dbReference type="PROSITE" id="PS50020">
    <property type="entry name" value="WW_DOMAIN_2"/>
    <property type="match status" value="1"/>
</dbReference>
<feature type="compositionally biased region" description="Basic residues" evidence="2">
    <location>
        <begin position="480"/>
        <end position="498"/>
    </location>
</feature>
<dbReference type="InterPro" id="IPR012677">
    <property type="entry name" value="Nucleotide-bd_a/b_plait_sf"/>
</dbReference>
<feature type="domain" description="RRM" evidence="4">
    <location>
        <begin position="401"/>
        <end position="482"/>
    </location>
</feature>
<dbReference type="InterPro" id="IPR001202">
    <property type="entry name" value="WW_dom"/>
</dbReference>
<dbReference type="AlphaFoldDB" id="A0A078B4W4"/>
<feature type="compositionally biased region" description="Basic and acidic residues" evidence="2">
    <location>
        <begin position="318"/>
        <end position="337"/>
    </location>
</feature>
<feature type="compositionally biased region" description="Basic and acidic residues" evidence="2">
    <location>
        <begin position="177"/>
        <end position="196"/>
    </location>
</feature>
<dbReference type="PANTHER" id="PTHR15241">
    <property type="entry name" value="TRANSFORMER-2-RELATED"/>
    <property type="match status" value="1"/>
</dbReference>
<organism evidence="5 6">
    <name type="scientific">Stylonychia lemnae</name>
    <name type="common">Ciliate</name>
    <dbReference type="NCBI Taxonomy" id="5949"/>
    <lineage>
        <taxon>Eukaryota</taxon>
        <taxon>Sar</taxon>
        <taxon>Alveolata</taxon>
        <taxon>Ciliophora</taxon>
        <taxon>Intramacronucleata</taxon>
        <taxon>Spirotrichea</taxon>
        <taxon>Stichotrichia</taxon>
        <taxon>Sporadotrichida</taxon>
        <taxon>Oxytrichidae</taxon>
        <taxon>Stylonychinae</taxon>
        <taxon>Stylonychia</taxon>
    </lineage>
</organism>
<dbReference type="EMBL" id="CCKQ01016394">
    <property type="protein sequence ID" value="CDW88267.1"/>
    <property type="molecule type" value="Genomic_DNA"/>
</dbReference>
<dbReference type="SMART" id="SM00360">
    <property type="entry name" value="RRM"/>
    <property type="match status" value="3"/>
</dbReference>
<feature type="compositionally biased region" description="Polar residues" evidence="2">
    <location>
        <begin position="268"/>
        <end position="284"/>
    </location>
</feature>
<feature type="compositionally biased region" description="Basic and acidic residues" evidence="2">
    <location>
        <begin position="251"/>
        <end position="266"/>
    </location>
</feature>
<feature type="region of interest" description="Disordered" evidence="2">
    <location>
        <begin position="172"/>
        <end position="203"/>
    </location>
</feature>
<protein>
    <submittedName>
        <fullName evidence="5">Rna binding protein</fullName>
    </submittedName>
</protein>
<dbReference type="CDD" id="cd00201">
    <property type="entry name" value="WW"/>
    <property type="match status" value="1"/>
</dbReference>
<keyword evidence="1" id="KW-0694">RNA-binding</keyword>
<dbReference type="Pfam" id="PF00076">
    <property type="entry name" value="RRM_1"/>
    <property type="match status" value="3"/>
</dbReference>
<dbReference type="Proteomes" id="UP000039865">
    <property type="component" value="Unassembled WGS sequence"/>
</dbReference>
<evidence type="ECO:0000256" key="2">
    <source>
        <dbReference type="SAM" id="MobiDB-lite"/>
    </source>
</evidence>
<dbReference type="InterPro" id="IPR036020">
    <property type="entry name" value="WW_dom_sf"/>
</dbReference>
<dbReference type="FunCoup" id="A0A078B4W4">
    <property type="interactions" value="54"/>
</dbReference>
<feature type="region of interest" description="Disordered" evidence="2">
    <location>
        <begin position="1"/>
        <end position="111"/>
    </location>
</feature>
<evidence type="ECO:0000259" key="4">
    <source>
        <dbReference type="PROSITE" id="PS50102"/>
    </source>
</evidence>
<feature type="compositionally biased region" description="Basic residues" evidence="2">
    <location>
        <begin position="291"/>
        <end position="301"/>
    </location>
</feature>
<evidence type="ECO:0000313" key="5">
    <source>
        <dbReference type="EMBL" id="CDW88267.1"/>
    </source>
</evidence>
<dbReference type="Gene3D" id="3.30.70.330">
    <property type="match status" value="3"/>
</dbReference>
<feature type="domain" description="WW" evidence="3">
    <location>
        <begin position="817"/>
        <end position="837"/>
    </location>
</feature>
<feature type="compositionally biased region" description="Low complexity" evidence="2">
    <location>
        <begin position="721"/>
        <end position="734"/>
    </location>
</feature>
<dbReference type="PROSITE" id="PS50102">
    <property type="entry name" value="RRM"/>
    <property type="match status" value="3"/>
</dbReference>
<reference evidence="5 6" key="1">
    <citation type="submission" date="2014-06" db="EMBL/GenBank/DDBJ databases">
        <authorList>
            <person name="Swart Estienne"/>
        </authorList>
    </citation>
    <scope>NUCLEOTIDE SEQUENCE [LARGE SCALE GENOMIC DNA]</scope>
    <source>
        <strain evidence="5 6">130c</strain>
    </source>
</reference>
<proteinExistence type="predicted"/>
<gene>
    <name evidence="5" type="primary">Contig18627.g19791</name>
    <name evidence="5" type="ORF">STYLEM_17385</name>
</gene>
<feature type="region of interest" description="Disordered" evidence="2">
    <location>
        <begin position="710"/>
        <end position="735"/>
    </location>
</feature>
<feature type="compositionally biased region" description="Basic and acidic residues" evidence="2">
    <location>
        <begin position="42"/>
        <end position="55"/>
    </location>
</feature>
<evidence type="ECO:0000256" key="1">
    <source>
        <dbReference type="PROSITE-ProRule" id="PRU00176"/>
    </source>
</evidence>
<feature type="domain" description="RRM" evidence="4">
    <location>
        <begin position="568"/>
        <end position="658"/>
    </location>
</feature>
<feature type="region of interest" description="Disordered" evidence="2">
    <location>
        <begin position="463"/>
        <end position="534"/>
    </location>
</feature>
<evidence type="ECO:0000259" key="3">
    <source>
        <dbReference type="PROSITE" id="PS50020"/>
    </source>
</evidence>